<accession>A0A7X3LGN0</accession>
<dbReference type="Pfam" id="PF01547">
    <property type="entry name" value="SBP_bac_1"/>
    <property type="match status" value="1"/>
</dbReference>
<protein>
    <submittedName>
        <fullName evidence="2">Extracellular solute-binding protein</fullName>
    </submittedName>
</protein>
<dbReference type="Proteomes" id="UP000460318">
    <property type="component" value="Unassembled WGS sequence"/>
</dbReference>
<gene>
    <name evidence="2" type="ORF">GRF59_07035</name>
</gene>
<dbReference type="InterPro" id="IPR050490">
    <property type="entry name" value="Bact_solute-bd_prot1"/>
</dbReference>
<dbReference type="InterPro" id="IPR006059">
    <property type="entry name" value="SBP"/>
</dbReference>
<dbReference type="PROSITE" id="PS51257">
    <property type="entry name" value="PROKAR_LIPOPROTEIN"/>
    <property type="match status" value="1"/>
</dbReference>
<proteinExistence type="predicted"/>
<feature type="signal peptide" evidence="1">
    <location>
        <begin position="1"/>
        <end position="19"/>
    </location>
</feature>
<sequence length="441" mass="48144">MFSKKWNVLLLTMCLALFAAGCGKSDSGTGGSASKEGTSASEKVTIKFMHLWPEGVSAGQNKIVNQIINDYQKEHENVTIKQEVLDNEQYKNKLKVLSASNELPDVGVTWAAGFLKPYVEGNLFAPIDDLLGGELKDKFVAGTTEAYAVDDKTYALPLEFNIAPIYYNKAIFKKYNLEVPQTYEQFKGILKTLSDNGVAPIALGNKDRWTGSLWYMYLADRIAGQKTLADAIGGSGSFKDAGLVQAAKEVQSLVDSNAFVKGFNGLSNEEGKAEFLNEKAAMYLMGTWELPNYTTNEEIPKEFRDNVGFFKFPTVEGGKGDINSWVGGPGVGLFVSQNSEVKEEAKAFVQYFVTKWGEQSVTGAGVIPATKVDTSALDLPPLYIDLFNEMNKASSITLFADVQMPANAAETHLNMIQALFGKAVSPEKFSEEHDKAIAKGN</sequence>
<organism evidence="2 3">
    <name type="scientific">Paenibacillus dendrobii</name>
    <dbReference type="NCBI Taxonomy" id="2691084"/>
    <lineage>
        <taxon>Bacteria</taxon>
        <taxon>Bacillati</taxon>
        <taxon>Bacillota</taxon>
        <taxon>Bacilli</taxon>
        <taxon>Bacillales</taxon>
        <taxon>Paenibacillaceae</taxon>
        <taxon>Paenibacillus</taxon>
    </lineage>
</organism>
<keyword evidence="3" id="KW-1185">Reference proteome</keyword>
<keyword evidence="1" id="KW-0732">Signal</keyword>
<reference evidence="2 3" key="1">
    <citation type="submission" date="2019-12" db="EMBL/GenBank/DDBJ databases">
        <title>Paenibacillus sp. nov., an endophytic bacterium isolated from the stem of Dendrobium.</title>
        <authorList>
            <person name="Zhao R."/>
        </authorList>
    </citation>
    <scope>NUCLEOTIDE SEQUENCE [LARGE SCALE GENOMIC DNA]</scope>
    <source>
        <strain evidence="2 3">HJL G12</strain>
    </source>
</reference>
<evidence type="ECO:0000313" key="2">
    <source>
        <dbReference type="EMBL" id="MWV43385.1"/>
    </source>
</evidence>
<name>A0A7X3LGN0_9BACL</name>
<dbReference type="PANTHER" id="PTHR43649:SF14">
    <property type="entry name" value="BLR3389 PROTEIN"/>
    <property type="match status" value="1"/>
</dbReference>
<dbReference type="AlphaFoldDB" id="A0A7X3LGN0"/>
<dbReference type="Gene3D" id="3.40.190.10">
    <property type="entry name" value="Periplasmic binding protein-like II"/>
    <property type="match status" value="2"/>
</dbReference>
<dbReference type="EMBL" id="WUBI01000001">
    <property type="protein sequence ID" value="MWV43385.1"/>
    <property type="molecule type" value="Genomic_DNA"/>
</dbReference>
<evidence type="ECO:0000256" key="1">
    <source>
        <dbReference type="SAM" id="SignalP"/>
    </source>
</evidence>
<dbReference type="RefSeq" id="WP_160496894.1">
    <property type="nucleotide sequence ID" value="NZ_WUBI01000001.1"/>
</dbReference>
<feature type="chain" id="PRO_5039665111" evidence="1">
    <location>
        <begin position="20"/>
        <end position="441"/>
    </location>
</feature>
<evidence type="ECO:0000313" key="3">
    <source>
        <dbReference type="Proteomes" id="UP000460318"/>
    </source>
</evidence>
<comment type="caution">
    <text evidence="2">The sequence shown here is derived from an EMBL/GenBank/DDBJ whole genome shotgun (WGS) entry which is preliminary data.</text>
</comment>
<dbReference type="SUPFAM" id="SSF53850">
    <property type="entry name" value="Periplasmic binding protein-like II"/>
    <property type="match status" value="1"/>
</dbReference>
<dbReference type="PANTHER" id="PTHR43649">
    <property type="entry name" value="ARABINOSE-BINDING PROTEIN-RELATED"/>
    <property type="match status" value="1"/>
</dbReference>